<dbReference type="EMBL" id="CP016020">
    <property type="protein sequence ID" value="APH04165.1"/>
    <property type="molecule type" value="Genomic_DNA"/>
</dbReference>
<evidence type="ECO:0000313" key="4">
    <source>
        <dbReference type="Proteomes" id="UP000181936"/>
    </source>
</evidence>
<dbReference type="RefSeq" id="WP_072578957.1">
    <property type="nucleotide sequence ID" value="NZ_CP016020.1"/>
</dbReference>
<gene>
    <name evidence="3" type="ORF">A9C19_05085</name>
</gene>
<dbReference type="STRING" id="1547283.A9C19_05085"/>
<dbReference type="PROSITE" id="PS51257">
    <property type="entry name" value="PROKAR_LIPOPROTEIN"/>
    <property type="match status" value="1"/>
</dbReference>
<feature type="compositionally biased region" description="Basic and acidic residues" evidence="1">
    <location>
        <begin position="26"/>
        <end position="49"/>
    </location>
</feature>
<accession>A0A1L3MP96</accession>
<keyword evidence="2" id="KW-0732">Signal</keyword>
<reference evidence="3 4" key="1">
    <citation type="journal article" date="2016" name="Sci. Rep.">
        <title>Complete genome sequence and transcriptomic analysis of a novel marine strain Bacillus weihaiensis reveals the mechanism of brown algae degradation.</title>
        <authorList>
            <person name="Zhu Y."/>
            <person name="Chen P."/>
            <person name="Bao Y."/>
            <person name="Men Y."/>
            <person name="Zeng Y."/>
            <person name="Yang J."/>
            <person name="Sun J."/>
            <person name="Sun Y."/>
        </authorList>
    </citation>
    <scope>NUCLEOTIDE SEQUENCE [LARGE SCALE GENOMIC DNA]</scope>
    <source>
        <strain evidence="3 4">Alg07</strain>
    </source>
</reference>
<feature type="region of interest" description="Disordered" evidence="1">
    <location>
        <begin position="23"/>
        <end position="65"/>
    </location>
</feature>
<feature type="signal peptide" evidence="2">
    <location>
        <begin position="1"/>
        <end position="21"/>
    </location>
</feature>
<protein>
    <recommendedName>
        <fullName evidence="5">Lipoprotein</fullName>
    </recommendedName>
</protein>
<evidence type="ECO:0008006" key="5">
    <source>
        <dbReference type="Google" id="ProtNLM"/>
    </source>
</evidence>
<evidence type="ECO:0000256" key="2">
    <source>
        <dbReference type="SAM" id="SignalP"/>
    </source>
</evidence>
<keyword evidence="4" id="KW-1185">Reference proteome</keyword>
<name>A0A1L3MP96_9BACI</name>
<evidence type="ECO:0000313" key="3">
    <source>
        <dbReference type="EMBL" id="APH04165.1"/>
    </source>
</evidence>
<dbReference type="Proteomes" id="UP000181936">
    <property type="component" value="Chromosome"/>
</dbReference>
<feature type="chain" id="PRO_5039704630" description="Lipoprotein" evidence="2">
    <location>
        <begin position="22"/>
        <end position="400"/>
    </location>
</feature>
<organism evidence="3 4">
    <name type="scientific">Bacillus weihaiensis</name>
    <dbReference type="NCBI Taxonomy" id="1547283"/>
    <lineage>
        <taxon>Bacteria</taxon>
        <taxon>Bacillati</taxon>
        <taxon>Bacillota</taxon>
        <taxon>Bacilli</taxon>
        <taxon>Bacillales</taxon>
        <taxon>Bacillaceae</taxon>
        <taxon>Bacillus</taxon>
    </lineage>
</organism>
<proteinExistence type="predicted"/>
<sequence length="400" mass="45830">MKRTLILLLAILIIFTGCSNNNETVDSTKDSSAEAQQAKRIEAKGENKAQEVVNNEQPEKSSKPEEILTCKKDDPENQENKLPQDTGFIDPFNNVKLEEGNVTIGNENFNFKFIKEANYENTAATLIGSSENYLLFHNYNGVLSYYDKKIPKKFVIDEHINIASISPDERYIIYTKNAIKKEAFYYLDLETFEKNEFDIYLHDNHMEAIDMAIKDGLVYFIVKETDSGKTSIHYTALPSYVDNYSKTERNSSIDINADKLFLFNNDVFAFNKDKDSFEKIIPNNPTESFIKITSEDVTELFGFDYADDSNWVIGVKTKQDESVIITPSEKVKCYEAAMKTTLFDDNFLLINDNLSLYLFDLTNNESSLIKSDITDYFVIKNRIIIQTNNGEFLELSNGQL</sequence>
<dbReference type="KEGG" id="bwh:A9C19_05085"/>
<evidence type="ECO:0000256" key="1">
    <source>
        <dbReference type="SAM" id="MobiDB-lite"/>
    </source>
</evidence>
<dbReference type="AlphaFoldDB" id="A0A1L3MP96"/>